<feature type="region of interest" description="Disordered" evidence="1">
    <location>
        <begin position="76"/>
        <end position="98"/>
    </location>
</feature>
<evidence type="ECO:0000256" key="2">
    <source>
        <dbReference type="SAM" id="SignalP"/>
    </source>
</evidence>
<dbReference type="AlphaFoldDB" id="A0A9W8ZSX6"/>
<feature type="chain" id="PRO_5040919224" evidence="2">
    <location>
        <begin position="23"/>
        <end position="127"/>
    </location>
</feature>
<name>A0A9W8ZSX6_9AGAR</name>
<organism evidence="3 4">
    <name type="scientific">Lentinula lateritia</name>
    <dbReference type="NCBI Taxonomy" id="40482"/>
    <lineage>
        <taxon>Eukaryota</taxon>
        <taxon>Fungi</taxon>
        <taxon>Dikarya</taxon>
        <taxon>Basidiomycota</taxon>
        <taxon>Agaricomycotina</taxon>
        <taxon>Agaricomycetes</taxon>
        <taxon>Agaricomycetidae</taxon>
        <taxon>Agaricales</taxon>
        <taxon>Marasmiineae</taxon>
        <taxon>Omphalotaceae</taxon>
        <taxon>Lentinula</taxon>
    </lineage>
</organism>
<gene>
    <name evidence="3" type="ORF">C8J55DRAFT_565955</name>
</gene>
<reference evidence="3" key="2">
    <citation type="journal article" date="2023" name="Proc. Natl. Acad. Sci. U.S.A.">
        <title>A global phylogenomic analysis of the shiitake genus Lentinula.</title>
        <authorList>
            <person name="Sierra-Patev S."/>
            <person name="Min B."/>
            <person name="Naranjo-Ortiz M."/>
            <person name="Looney B."/>
            <person name="Konkel Z."/>
            <person name="Slot J.C."/>
            <person name="Sakamoto Y."/>
            <person name="Steenwyk J.L."/>
            <person name="Rokas A."/>
            <person name="Carro J."/>
            <person name="Camarero S."/>
            <person name="Ferreira P."/>
            <person name="Molpeceres G."/>
            <person name="Ruiz-Duenas F.J."/>
            <person name="Serrano A."/>
            <person name="Henrissat B."/>
            <person name="Drula E."/>
            <person name="Hughes K.W."/>
            <person name="Mata J.L."/>
            <person name="Ishikawa N.K."/>
            <person name="Vargas-Isla R."/>
            <person name="Ushijima S."/>
            <person name="Smith C.A."/>
            <person name="Donoghue J."/>
            <person name="Ahrendt S."/>
            <person name="Andreopoulos W."/>
            <person name="He G."/>
            <person name="LaButti K."/>
            <person name="Lipzen A."/>
            <person name="Ng V."/>
            <person name="Riley R."/>
            <person name="Sandor L."/>
            <person name="Barry K."/>
            <person name="Martinez A.T."/>
            <person name="Xiao Y."/>
            <person name="Gibbons J.G."/>
            <person name="Terashima K."/>
            <person name="Grigoriev I.V."/>
            <person name="Hibbett D."/>
        </authorList>
    </citation>
    <scope>NUCLEOTIDE SEQUENCE</scope>
    <source>
        <strain evidence="3">Sp2 HRB7682 ss15</strain>
    </source>
</reference>
<proteinExistence type="predicted"/>
<accession>A0A9W8ZSX6</accession>
<reference evidence="3" key="1">
    <citation type="submission" date="2022-08" db="EMBL/GenBank/DDBJ databases">
        <authorList>
            <consortium name="DOE Joint Genome Institute"/>
            <person name="Min B."/>
            <person name="Riley R."/>
            <person name="Sierra-Patev S."/>
            <person name="Naranjo-Ortiz M."/>
            <person name="Looney B."/>
            <person name="Konkel Z."/>
            <person name="Slot J.C."/>
            <person name="Sakamoto Y."/>
            <person name="Steenwyk J.L."/>
            <person name="Rokas A."/>
            <person name="Carro J."/>
            <person name="Camarero S."/>
            <person name="Ferreira P."/>
            <person name="Molpeceres G."/>
            <person name="Ruiz-Duenas F.J."/>
            <person name="Serrano A."/>
            <person name="Henrissat B."/>
            <person name="Drula E."/>
            <person name="Hughes K.W."/>
            <person name="Mata J.L."/>
            <person name="Ishikawa N.K."/>
            <person name="Vargas-Isla R."/>
            <person name="Ushijima S."/>
            <person name="Smith C.A."/>
            <person name="Ahrendt S."/>
            <person name="Andreopoulos W."/>
            <person name="He G."/>
            <person name="Labutti K."/>
            <person name="Lipzen A."/>
            <person name="Ng V."/>
            <person name="Sandor L."/>
            <person name="Barry K."/>
            <person name="Martinez A.T."/>
            <person name="Xiao Y."/>
            <person name="Gibbons J.G."/>
            <person name="Terashima K."/>
            <person name="Hibbett D.S."/>
            <person name="Grigoriev I.V."/>
        </authorList>
    </citation>
    <scope>NUCLEOTIDE SEQUENCE</scope>
    <source>
        <strain evidence="3">Sp2 HRB7682 ss15</strain>
    </source>
</reference>
<feature type="signal peptide" evidence="2">
    <location>
        <begin position="1"/>
        <end position="22"/>
    </location>
</feature>
<dbReference type="EMBL" id="JANVFS010000047">
    <property type="protein sequence ID" value="KAJ4465962.1"/>
    <property type="molecule type" value="Genomic_DNA"/>
</dbReference>
<dbReference type="Proteomes" id="UP001150238">
    <property type="component" value="Unassembled WGS sequence"/>
</dbReference>
<sequence>MVHSQSLLAALVAVAVTSFALAIPIQGTAGVISTQENAATTPGVPGTNFIPPPAPVNPVYRRSVIVGEETEDIDIDSREGPYWPQEHDDDFRYNHHDDDGKIVPVPVKVLPEQSASPHTWLRNEPKP</sequence>
<keyword evidence="2" id="KW-0732">Signal</keyword>
<comment type="caution">
    <text evidence="3">The sequence shown here is derived from an EMBL/GenBank/DDBJ whole genome shotgun (WGS) entry which is preliminary data.</text>
</comment>
<evidence type="ECO:0000256" key="1">
    <source>
        <dbReference type="SAM" id="MobiDB-lite"/>
    </source>
</evidence>
<evidence type="ECO:0000313" key="3">
    <source>
        <dbReference type="EMBL" id="KAJ4465962.1"/>
    </source>
</evidence>
<protein>
    <submittedName>
        <fullName evidence="3">Uncharacterized protein</fullName>
    </submittedName>
</protein>
<evidence type="ECO:0000313" key="4">
    <source>
        <dbReference type="Proteomes" id="UP001150238"/>
    </source>
</evidence>